<reference evidence="7 8" key="1">
    <citation type="submission" date="2018-03" db="EMBL/GenBank/DDBJ databases">
        <title>Genomic Encyclopedia of Archaeal and Bacterial Type Strains, Phase II (KMG-II): from individual species to whole genera.</title>
        <authorList>
            <person name="Goeker M."/>
        </authorList>
    </citation>
    <scope>NUCLEOTIDE SEQUENCE [LARGE SCALE GENOMIC DNA]</scope>
    <source>
        <strain evidence="7 8">DSM 28354</strain>
    </source>
</reference>
<dbReference type="Pfam" id="PF00589">
    <property type="entry name" value="Phage_integrase"/>
    <property type="match status" value="1"/>
</dbReference>
<dbReference type="AlphaFoldDB" id="A0A2T0SNF6"/>
<name>A0A2T0SNF6_9BACT</name>
<feature type="domain" description="Tyr recombinase" evidence="5">
    <location>
        <begin position="130"/>
        <end position="325"/>
    </location>
</feature>
<dbReference type="Pfam" id="PF02899">
    <property type="entry name" value="Phage_int_SAM_1"/>
    <property type="match status" value="1"/>
</dbReference>
<gene>
    <name evidence="7" type="ORF">CLV58_11526</name>
</gene>
<keyword evidence="8" id="KW-1185">Reference proteome</keyword>
<feature type="domain" description="Core-binding (CB)" evidence="6">
    <location>
        <begin position="23"/>
        <end position="104"/>
    </location>
</feature>
<dbReference type="PROSITE" id="PS51900">
    <property type="entry name" value="CB"/>
    <property type="match status" value="1"/>
</dbReference>
<keyword evidence="2 4" id="KW-0238">DNA-binding</keyword>
<dbReference type="GO" id="GO:0015074">
    <property type="term" value="P:DNA integration"/>
    <property type="evidence" value="ECO:0007669"/>
    <property type="project" value="UniProtKB-KW"/>
</dbReference>
<evidence type="ECO:0000313" key="8">
    <source>
        <dbReference type="Proteomes" id="UP000238375"/>
    </source>
</evidence>
<dbReference type="GO" id="GO:0003677">
    <property type="term" value="F:DNA binding"/>
    <property type="evidence" value="ECO:0007669"/>
    <property type="project" value="UniProtKB-UniRule"/>
</dbReference>
<evidence type="ECO:0000259" key="5">
    <source>
        <dbReference type="PROSITE" id="PS51898"/>
    </source>
</evidence>
<dbReference type="GO" id="GO:0006310">
    <property type="term" value="P:DNA recombination"/>
    <property type="evidence" value="ECO:0007669"/>
    <property type="project" value="UniProtKB-KW"/>
</dbReference>
<dbReference type="InterPro" id="IPR044068">
    <property type="entry name" value="CB"/>
</dbReference>
<evidence type="ECO:0000259" key="6">
    <source>
        <dbReference type="PROSITE" id="PS51900"/>
    </source>
</evidence>
<dbReference type="SUPFAM" id="SSF47823">
    <property type="entry name" value="lambda integrase-like, N-terminal domain"/>
    <property type="match status" value="1"/>
</dbReference>
<proteinExistence type="predicted"/>
<dbReference type="InterPro" id="IPR002104">
    <property type="entry name" value="Integrase_catalytic"/>
</dbReference>
<dbReference type="PROSITE" id="PS51898">
    <property type="entry name" value="TYR_RECOMBINASE"/>
    <property type="match status" value="1"/>
</dbReference>
<dbReference type="InterPro" id="IPR052925">
    <property type="entry name" value="Phage_Integrase-like_Recomb"/>
</dbReference>
<dbReference type="RefSeq" id="WP_106139101.1">
    <property type="nucleotide sequence ID" value="NZ_PVTE01000015.1"/>
</dbReference>
<evidence type="ECO:0000256" key="3">
    <source>
        <dbReference type="ARBA" id="ARBA00023172"/>
    </source>
</evidence>
<sequence>MDKQTVSFLPITQNDPFSLVPLPQLSGDQQKYLLKGLQGAANTERAYRADLNHYTTWCQQQGVDALPATSAVLGEYVSALGPKRKWATIARRLSAVRKWHELLDLPSPVDDRWLKATLKGIQREHGTHAEQAPAFGANQLKGILRKLVTDSKGVPRFGPLRDKVVLLLGFTGAFRRSELVALNVEQLHFGEDGVVITYYGSKTNQMGQREEKALFYSPDAQICPVRTLQKWVALLERTNGPLLVRIRKGNELTEERLTDQSIGAIVKKHMGDRFSAHSMRASFVTTAKLNGADDSEIMQQTKHKTSAMIRRYTRLDSIKQHNAAKKLGW</sequence>
<dbReference type="InterPro" id="IPR010998">
    <property type="entry name" value="Integrase_recombinase_N"/>
</dbReference>
<dbReference type="PANTHER" id="PTHR34605:SF3">
    <property type="entry name" value="P CELL-TYPE AGGLUTINATION PROTEIN MAP4-LIKE-RELATED"/>
    <property type="match status" value="1"/>
</dbReference>
<accession>A0A2T0SNF6</accession>
<protein>
    <submittedName>
        <fullName evidence="7">Site-specific recombinase XerD</fullName>
    </submittedName>
</protein>
<evidence type="ECO:0000256" key="4">
    <source>
        <dbReference type="PROSITE-ProRule" id="PRU01248"/>
    </source>
</evidence>
<evidence type="ECO:0000256" key="2">
    <source>
        <dbReference type="ARBA" id="ARBA00023125"/>
    </source>
</evidence>
<dbReference type="SUPFAM" id="SSF56349">
    <property type="entry name" value="DNA breaking-rejoining enzymes"/>
    <property type="match status" value="1"/>
</dbReference>
<dbReference type="InterPro" id="IPR004107">
    <property type="entry name" value="Integrase_SAM-like_N"/>
</dbReference>
<dbReference type="EMBL" id="PVTE01000015">
    <property type="protein sequence ID" value="PRY34944.1"/>
    <property type="molecule type" value="Genomic_DNA"/>
</dbReference>
<keyword evidence="3" id="KW-0233">DNA recombination</keyword>
<comment type="caution">
    <text evidence="7">The sequence shown here is derived from an EMBL/GenBank/DDBJ whole genome shotgun (WGS) entry which is preliminary data.</text>
</comment>
<dbReference type="InterPro" id="IPR011010">
    <property type="entry name" value="DNA_brk_join_enz"/>
</dbReference>
<evidence type="ECO:0000256" key="1">
    <source>
        <dbReference type="ARBA" id="ARBA00022908"/>
    </source>
</evidence>
<dbReference type="PANTHER" id="PTHR34605">
    <property type="entry name" value="PHAGE_INTEGRASE DOMAIN-CONTAINING PROTEIN"/>
    <property type="match status" value="1"/>
</dbReference>
<keyword evidence="1" id="KW-0229">DNA integration</keyword>
<organism evidence="7 8">
    <name type="scientific">Spirosoma oryzae</name>
    <dbReference type="NCBI Taxonomy" id="1469603"/>
    <lineage>
        <taxon>Bacteria</taxon>
        <taxon>Pseudomonadati</taxon>
        <taxon>Bacteroidota</taxon>
        <taxon>Cytophagia</taxon>
        <taxon>Cytophagales</taxon>
        <taxon>Cytophagaceae</taxon>
        <taxon>Spirosoma</taxon>
    </lineage>
</organism>
<dbReference type="CDD" id="cd00799">
    <property type="entry name" value="INT_Cre_C"/>
    <property type="match status" value="1"/>
</dbReference>
<dbReference type="OrthoDB" id="9815875at2"/>
<dbReference type="Gene3D" id="1.10.150.130">
    <property type="match status" value="1"/>
</dbReference>
<dbReference type="Proteomes" id="UP000238375">
    <property type="component" value="Unassembled WGS sequence"/>
</dbReference>
<evidence type="ECO:0000313" key="7">
    <source>
        <dbReference type="EMBL" id="PRY34944.1"/>
    </source>
</evidence>
<dbReference type="InterPro" id="IPR013762">
    <property type="entry name" value="Integrase-like_cat_sf"/>
</dbReference>
<dbReference type="Gene3D" id="1.10.443.10">
    <property type="entry name" value="Intergrase catalytic core"/>
    <property type="match status" value="1"/>
</dbReference>